<dbReference type="EMBL" id="JAVRIF010000006">
    <property type="protein sequence ID" value="MDT0604322.1"/>
    <property type="molecule type" value="Genomic_DNA"/>
</dbReference>
<sequence>MPNPNLTSQVSINFYELFSDKSSDALTSLLMEKLKILKPYTKVIVILPRGIWHKYVLRKNNSINIKEKFNYLVIPRLRLFFGQANIELMFSHYNQDDDANIIWGEGYSCSGKYSLFIQNQKVASFDNYCIVDSQLISGFGICHSTKFELLVKDGEIELLKGHDDYSVNGLSLIASESTNSLHFSLRKDT</sequence>
<protein>
    <submittedName>
        <fullName evidence="1">Uncharacterized protein</fullName>
    </submittedName>
</protein>
<evidence type="ECO:0000313" key="1">
    <source>
        <dbReference type="EMBL" id="MDT0604322.1"/>
    </source>
</evidence>
<accession>A0ABU3A449</accession>
<name>A0ABU3A449_9GAMM</name>
<gene>
    <name evidence="1" type="ORF">RM573_12010</name>
</gene>
<dbReference type="Proteomes" id="UP001266357">
    <property type="component" value="Unassembled WGS sequence"/>
</dbReference>
<reference evidence="1 2" key="1">
    <citation type="submission" date="2023-09" db="EMBL/GenBank/DDBJ databases">
        <authorList>
            <person name="Rey-Velasco X."/>
        </authorList>
    </citation>
    <scope>NUCLEOTIDE SEQUENCE [LARGE SCALE GENOMIC DNA]</scope>
    <source>
        <strain evidence="1 2">W431</strain>
    </source>
</reference>
<proteinExistence type="predicted"/>
<keyword evidence="2" id="KW-1185">Reference proteome</keyword>
<evidence type="ECO:0000313" key="2">
    <source>
        <dbReference type="Proteomes" id="UP001266357"/>
    </source>
</evidence>
<dbReference type="RefSeq" id="WP_311582170.1">
    <property type="nucleotide sequence ID" value="NZ_JAVRIF010000006.1"/>
</dbReference>
<organism evidence="1 2">
    <name type="scientific">Thalassotalea castellviae</name>
    <dbReference type="NCBI Taxonomy" id="3075612"/>
    <lineage>
        <taxon>Bacteria</taxon>
        <taxon>Pseudomonadati</taxon>
        <taxon>Pseudomonadota</taxon>
        <taxon>Gammaproteobacteria</taxon>
        <taxon>Alteromonadales</taxon>
        <taxon>Colwelliaceae</taxon>
        <taxon>Thalassotalea</taxon>
    </lineage>
</organism>
<comment type="caution">
    <text evidence="1">The sequence shown here is derived from an EMBL/GenBank/DDBJ whole genome shotgun (WGS) entry which is preliminary data.</text>
</comment>